<keyword evidence="2" id="KW-0813">Transport</keyword>
<dbReference type="Pfam" id="PF00213">
    <property type="entry name" value="OSCP"/>
    <property type="match status" value="1"/>
</dbReference>
<comment type="caution">
    <text evidence="7">The sequence shown here is derived from an EMBL/GenBank/DDBJ whole genome shotgun (WGS) entry which is preliminary data.</text>
</comment>
<evidence type="ECO:0000256" key="2">
    <source>
        <dbReference type="ARBA" id="ARBA00022448"/>
    </source>
</evidence>
<organism evidence="7">
    <name type="scientific">bioreactor metagenome</name>
    <dbReference type="NCBI Taxonomy" id="1076179"/>
    <lineage>
        <taxon>unclassified sequences</taxon>
        <taxon>metagenomes</taxon>
        <taxon>ecological metagenomes</taxon>
    </lineage>
</organism>
<evidence type="ECO:0000313" key="7">
    <source>
        <dbReference type="EMBL" id="MPM30426.1"/>
    </source>
</evidence>
<dbReference type="GO" id="GO:0016020">
    <property type="term" value="C:membrane"/>
    <property type="evidence" value="ECO:0007669"/>
    <property type="project" value="UniProtKB-SubCell"/>
</dbReference>
<protein>
    <submittedName>
        <fullName evidence="7">ATP synthase subunit delta</fullName>
    </submittedName>
</protein>
<gene>
    <name evidence="7" type="primary">atpD_30</name>
    <name evidence="7" type="ORF">SDC9_76976</name>
</gene>
<dbReference type="AlphaFoldDB" id="A0A644YPJ4"/>
<dbReference type="EMBL" id="VSSQ01005783">
    <property type="protein sequence ID" value="MPM30426.1"/>
    <property type="molecule type" value="Genomic_DNA"/>
</dbReference>
<name>A0A644YPJ4_9ZZZZ</name>
<evidence type="ECO:0000256" key="5">
    <source>
        <dbReference type="ARBA" id="ARBA00023136"/>
    </source>
</evidence>
<evidence type="ECO:0000256" key="1">
    <source>
        <dbReference type="ARBA" id="ARBA00004370"/>
    </source>
</evidence>
<dbReference type="GO" id="GO:0046933">
    <property type="term" value="F:proton-transporting ATP synthase activity, rotational mechanism"/>
    <property type="evidence" value="ECO:0007669"/>
    <property type="project" value="InterPro"/>
</dbReference>
<evidence type="ECO:0000256" key="3">
    <source>
        <dbReference type="ARBA" id="ARBA00022781"/>
    </source>
</evidence>
<comment type="subcellular location">
    <subcellularLocation>
        <location evidence="1">Membrane</location>
    </subcellularLocation>
</comment>
<keyword evidence="5" id="KW-0472">Membrane</keyword>
<reference evidence="7" key="1">
    <citation type="submission" date="2019-08" db="EMBL/GenBank/DDBJ databases">
        <authorList>
            <person name="Kucharzyk K."/>
            <person name="Murdoch R.W."/>
            <person name="Higgins S."/>
            <person name="Loffler F."/>
        </authorList>
    </citation>
    <scope>NUCLEOTIDE SEQUENCE</scope>
</reference>
<evidence type="ECO:0000256" key="4">
    <source>
        <dbReference type="ARBA" id="ARBA00023065"/>
    </source>
</evidence>
<proteinExistence type="predicted"/>
<keyword evidence="6" id="KW-0066">ATP synthesis</keyword>
<dbReference type="InterPro" id="IPR000711">
    <property type="entry name" value="ATPase_OSCP/dsu"/>
</dbReference>
<sequence length="74" mass="8341">MIKGNLYVAGPFEAEEVSKIEAYFTKMLGDHVVLKVKKDDRLIGGFLATVEGKAYDASVLGRMKDMQHYMLDKE</sequence>
<accession>A0A644YPJ4</accession>
<keyword evidence="3" id="KW-0375">Hydrogen ion transport</keyword>
<evidence type="ECO:0000256" key="6">
    <source>
        <dbReference type="ARBA" id="ARBA00023310"/>
    </source>
</evidence>
<keyword evidence="4" id="KW-0406">Ion transport</keyword>